<evidence type="ECO:0008006" key="4">
    <source>
        <dbReference type="Google" id="ProtNLM"/>
    </source>
</evidence>
<evidence type="ECO:0000256" key="1">
    <source>
        <dbReference type="SAM" id="MobiDB-lite"/>
    </source>
</evidence>
<protein>
    <recommendedName>
        <fullName evidence="4">WXG100 family type VII secretion target</fullName>
    </recommendedName>
</protein>
<comment type="caution">
    <text evidence="2">The sequence shown here is derived from an EMBL/GenBank/DDBJ whole genome shotgun (WGS) entry which is preliminary data.</text>
</comment>
<reference evidence="2 3" key="1">
    <citation type="submission" date="2020-04" db="EMBL/GenBank/DDBJ databases">
        <authorList>
            <person name="Klaysubun C."/>
            <person name="Duangmal K."/>
            <person name="Lipun K."/>
        </authorList>
    </citation>
    <scope>NUCLEOTIDE SEQUENCE [LARGE SCALE GENOMIC DNA]</scope>
    <source>
        <strain evidence="2 3">K10HN5</strain>
    </source>
</reference>
<proteinExistence type="predicted"/>
<dbReference type="InterPro" id="IPR036689">
    <property type="entry name" value="ESAT-6-like_sf"/>
</dbReference>
<gene>
    <name evidence="2" type="ORF">HF526_20635</name>
</gene>
<keyword evidence="3" id="KW-1185">Reference proteome</keyword>
<evidence type="ECO:0000313" key="2">
    <source>
        <dbReference type="EMBL" id="NMH99703.1"/>
    </source>
</evidence>
<feature type="region of interest" description="Disordered" evidence="1">
    <location>
        <begin position="103"/>
        <end position="124"/>
    </location>
</feature>
<name>A0ABX1SHS1_9PSEU</name>
<dbReference type="Proteomes" id="UP000820669">
    <property type="component" value="Unassembled WGS sequence"/>
</dbReference>
<dbReference type="RefSeq" id="WP_169383176.1">
    <property type="nucleotide sequence ID" value="NZ_JAAXLA010000040.1"/>
</dbReference>
<feature type="compositionally biased region" description="Basic and acidic residues" evidence="1">
    <location>
        <begin position="157"/>
        <end position="173"/>
    </location>
</feature>
<dbReference type="SUPFAM" id="SSF140453">
    <property type="entry name" value="EsxAB dimer-like"/>
    <property type="match status" value="1"/>
</dbReference>
<feature type="region of interest" description="Disordered" evidence="1">
    <location>
        <begin position="157"/>
        <end position="200"/>
    </location>
</feature>
<organism evidence="2 3">
    <name type="scientific">Pseudonocardia acidicola</name>
    <dbReference type="NCBI Taxonomy" id="2724939"/>
    <lineage>
        <taxon>Bacteria</taxon>
        <taxon>Bacillati</taxon>
        <taxon>Actinomycetota</taxon>
        <taxon>Actinomycetes</taxon>
        <taxon>Pseudonocardiales</taxon>
        <taxon>Pseudonocardiaceae</taxon>
        <taxon>Pseudonocardia</taxon>
    </lineage>
</organism>
<evidence type="ECO:0000313" key="3">
    <source>
        <dbReference type="Proteomes" id="UP000820669"/>
    </source>
</evidence>
<accession>A0ABX1SHS1</accession>
<dbReference type="EMBL" id="JAAXLA010000040">
    <property type="protein sequence ID" value="NMH99703.1"/>
    <property type="molecule type" value="Genomic_DNA"/>
</dbReference>
<sequence length="200" mass="21667">MSDSVRVDSDGVAAPVGGLRDLGDRLNAIGHSLQRRLDALGPCWGDDSTGRGFEQQYIQPRNQMLVGVPSLGEVLGTVADRLETMSRDYAHTEEQAVKLARRIAGEPATQSGPGRYYGVPSEPAAPRLAEQRRVMPAEEVERERAVVGEPATLRLAEQRRVMPAEGVERERATEPGSGTYDGSVRARHMVGEEPSPPTTP</sequence>
<dbReference type="Gene3D" id="1.10.287.1060">
    <property type="entry name" value="ESAT-6-like"/>
    <property type="match status" value="1"/>
</dbReference>